<keyword evidence="9" id="KW-1185">Reference proteome</keyword>
<sequence>MASVRRRCSSIRNPFDSSDDENDNSKPAPRYINPFNDDGGANGDEVHCNSSRHQSMPRAQSQCRNPFEDEHECLGAEIASHQTQENLKSKLDRGALFDEVANSHRADGVKDSMDGPRRLNKSVAMNAFKKVQKIKAAGASQTSKMVEGGVYHAQRLKESSIIALKSIEGEKSSSSRDKIANCVENVSLDASRKALQAWRQGDPKLSGGHLRNQLFEGKARPDTLKVGGPYESGVHDDTPYVIYDDNRFQGAHLEQRSVEDLEGYSLQKTKETTQLLKKCLKITEDMKGNATHTLTSLHQQGEKLRHTHEVAHGLEQNLTVGEKLLGSLGGMFSRTWKPKRNAAMTGPINDPNDLQLQRKMHHLQQRDALGLNSRASSGQAKQSLFSISDSEAQTTEAKLKLEKTKQDDVLSDLSSVLDQLKEMSVDMGTEISRQNVSLDNFQNDVVVLDDRMKGANLRARQLLRK</sequence>
<accession>A0A8T2UHS0</accession>
<evidence type="ECO:0000259" key="7">
    <source>
        <dbReference type="PROSITE" id="PS50192"/>
    </source>
</evidence>
<dbReference type="Proteomes" id="UP000825935">
    <property type="component" value="Chromosome 7"/>
</dbReference>
<evidence type="ECO:0000256" key="2">
    <source>
        <dbReference type="ARBA" id="ARBA00009480"/>
    </source>
</evidence>
<keyword evidence="5" id="KW-0472">Membrane</keyword>
<dbReference type="OrthoDB" id="19261at2759"/>
<dbReference type="GO" id="GO:0005484">
    <property type="term" value="F:SNAP receptor activity"/>
    <property type="evidence" value="ECO:0007669"/>
    <property type="project" value="InterPro"/>
</dbReference>
<evidence type="ECO:0000256" key="4">
    <source>
        <dbReference type="ARBA" id="ARBA00022927"/>
    </source>
</evidence>
<dbReference type="GO" id="GO:0015031">
    <property type="term" value="P:protein transport"/>
    <property type="evidence" value="ECO:0007669"/>
    <property type="project" value="UniProtKB-KW"/>
</dbReference>
<feature type="domain" description="T-SNARE coiled-coil homology" evidence="7">
    <location>
        <begin position="400"/>
        <end position="462"/>
    </location>
</feature>
<proteinExistence type="inferred from homology"/>
<dbReference type="InterPro" id="IPR000727">
    <property type="entry name" value="T_SNARE_dom"/>
</dbReference>
<keyword evidence="4" id="KW-0653">Protein transport</keyword>
<dbReference type="PROSITE" id="PS50192">
    <property type="entry name" value="T_SNARE"/>
    <property type="match status" value="1"/>
</dbReference>
<feature type="compositionally biased region" description="Polar residues" evidence="6">
    <location>
        <begin position="48"/>
        <end position="57"/>
    </location>
</feature>
<dbReference type="EMBL" id="CM035412">
    <property type="protein sequence ID" value="KAH7433036.1"/>
    <property type="molecule type" value="Genomic_DNA"/>
</dbReference>
<organism evidence="8 9">
    <name type="scientific">Ceratopteris richardii</name>
    <name type="common">Triangle waterfern</name>
    <dbReference type="NCBI Taxonomy" id="49495"/>
    <lineage>
        <taxon>Eukaryota</taxon>
        <taxon>Viridiplantae</taxon>
        <taxon>Streptophyta</taxon>
        <taxon>Embryophyta</taxon>
        <taxon>Tracheophyta</taxon>
        <taxon>Polypodiopsida</taxon>
        <taxon>Polypodiidae</taxon>
        <taxon>Polypodiales</taxon>
        <taxon>Pteridineae</taxon>
        <taxon>Pteridaceae</taxon>
        <taxon>Parkerioideae</taxon>
        <taxon>Ceratopteris</taxon>
    </lineage>
</organism>
<dbReference type="GO" id="GO:0005886">
    <property type="term" value="C:plasma membrane"/>
    <property type="evidence" value="ECO:0007669"/>
    <property type="project" value="TreeGrafter"/>
</dbReference>
<dbReference type="SUPFAM" id="SSF58038">
    <property type="entry name" value="SNARE fusion complex"/>
    <property type="match status" value="2"/>
</dbReference>
<dbReference type="Gene3D" id="1.20.5.110">
    <property type="match status" value="2"/>
</dbReference>
<keyword evidence="3" id="KW-0813">Transport</keyword>
<dbReference type="CDD" id="cd15841">
    <property type="entry name" value="SNARE_Qc"/>
    <property type="match status" value="1"/>
</dbReference>
<feature type="region of interest" description="Disordered" evidence="6">
    <location>
        <begin position="1"/>
        <end position="57"/>
    </location>
</feature>
<evidence type="ECO:0000256" key="6">
    <source>
        <dbReference type="SAM" id="MobiDB-lite"/>
    </source>
</evidence>
<dbReference type="GO" id="GO:0031201">
    <property type="term" value="C:SNARE complex"/>
    <property type="evidence" value="ECO:0007669"/>
    <property type="project" value="InterPro"/>
</dbReference>
<dbReference type="CDD" id="cd15861">
    <property type="entry name" value="SNARE_SNAP25N_23N_29N_SEC9N"/>
    <property type="match status" value="1"/>
</dbReference>
<evidence type="ECO:0000313" key="8">
    <source>
        <dbReference type="EMBL" id="KAH7433035.1"/>
    </source>
</evidence>
<comment type="similarity">
    <text evidence="2">Belongs to the SNAP-25 family.</text>
</comment>
<evidence type="ECO:0000256" key="5">
    <source>
        <dbReference type="ARBA" id="ARBA00023136"/>
    </source>
</evidence>
<comment type="subcellular location">
    <subcellularLocation>
        <location evidence="1">Membrane</location>
    </subcellularLocation>
</comment>
<name>A0A8T2UHS0_CERRI</name>
<reference evidence="8" key="1">
    <citation type="submission" date="2021-08" db="EMBL/GenBank/DDBJ databases">
        <title>WGS assembly of Ceratopteris richardii.</title>
        <authorList>
            <person name="Marchant D.B."/>
            <person name="Chen G."/>
            <person name="Jenkins J."/>
            <person name="Shu S."/>
            <person name="Leebens-Mack J."/>
            <person name="Grimwood J."/>
            <person name="Schmutz J."/>
            <person name="Soltis P."/>
            <person name="Soltis D."/>
            <person name="Chen Z.-H."/>
        </authorList>
    </citation>
    <scope>NUCLEOTIDE SEQUENCE</scope>
    <source>
        <strain evidence="8">Whitten #5841</strain>
        <tissue evidence="8">Leaf</tissue>
    </source>
</reference>
<evidence type="ECO:0000313" key="9">
    <source>
        <dbReference type="Proteomes" id="UP000825935"/>
    </source>
</evidence>
<dbReference type="EMBL" id="CM035412">
    <property type="protein sequence ID" value="KAH7433035.1"/>
    <property type="molecule type" value="Genomic_DNA"/>
</dbReference>
<dbReference type="AlphaFoldDB" id="A0A8T2UHS0"/>
<gene>
    <name evidence="8" type="ORF">KP509_07G051400</name>
</gene>
<evidence type="ECO:0000256" key="1">
    <source>
        <dbReference type="ARBA" id="ARBA00004370"/>
    </source>
</evidence>
<dbReference type="InterPro" id="IPR044766">
    <property type="entry name" value="NPSN/SNAP25-like_N_SNARE"/>
</dbReference>
<comment type="caution">
    <text evidence="8">The sequence shown here is derived from an EMBL/GenBank/DDBJ whole genome shotgun (WGS) entry which is preliminary data.</text>
</comment>
<dbReference type="PANTHER" id="PTHR19305:SF9">
    <property type="entry name" value="SYNAPTOSOMAL-ASSOCIATED PROTEIN 29"/>
    <property type="match status" value="1"/>
</dbReference>
<protein>
    <recommendedName>
        <fullName evidence="7">t-SNARE coiled-coil homology domain-containing protein</fullName>
    </recommendedName>
</protein>
<dbReference type="PANTHER" id="PTHR19305">
    <property type="entry name" value="SYNAPTOSOMAL ASSOCIATED PROTEIN"/>
    <property type="match status" value="1"/>
</dbReference>
<evidence type="ECO:0000256" key="3">
    <source>
        <dbReference type="ARBA" id="ARBA00022448"/>
    </source>
</evidence>